<proteinExistence type="inferred from homology"/>
<evidence type="ECO:0000256" key="12">
    <source>
        <dbReference type="ARBA" id="ARBA00022840"/>
    </source>
</evidence>
<dbReference type="PANTHER" id="PTHR13697">
    <property type="entry name" value="PHOSPHOFRUCTOKINASE"/>
    <property type="match status" value="1"/>
</dbReference>
<comment type="pathway">
    <text evidence="4">Carbohydrate degradation; glycolysis; D-glyceraldehyde 3-phosphate and glycerone phosphate from D-glucose: step 3/4.</text>
</comment>
<dbReference type="GO" id="GO:0048029">
    <property type="term" value="F:monosaccharide binding"/>
    <property type="evidence" value="ECO:0007669"/>
    <property type="project" value="TreeGrafter"/>
</dbReference>
<evidence type="ECO:0000256" key="13">
    <source>
        <dbReference type="ARBA" id="ARBA00022842"/>
    </source>
</evidence>
<dbReference type="AlphaFoldDB" id="A0A2V1K7Z1"/>
<keyword evidence="12" id="KW-0067">ATP-binding</keyword>
<evidence type="ECO:0000256" key="6">
    <source>
        <dbReference type="ARBA" id="ARBA00022490"/>
    </source>
</evidence>
<comment type="catalytic activity">
    <reaction evidence="16">
        <text>beta-D-fructose 6-phosphate + ATP = beta-D-fructose 1,6-bisphosphate + ADP + H(+)</text>
        <dbReference type="Rhea" id="RHEA:16109"/>
        <dbReference type="ChEBI" id="CHEBI:15378"/>
        <dbReference type="ChEBI" id="CHEBI:30616"/>
        <dbReference type="ChEBI" id="CHEBI:32966"/>
        <dbReference type="ChEBI" id="CHEBI:57634"/>
        <dbReference type="ChEBI" id="CHEBI:456216"/>
        <dbReference type="EC" id="2.7.1.11"/>
    </reaction>
</comment>
<dbReference type="PROSITE" id="PS00433">
    <property type="entry name" value="PHOSPHOFRUCTOKINASE"/>
    <property type="match status" value="2"/>
</dbReference>
<feature type="domain" description="Phosphofructokinase" evidence="17">
    <location>
        <begin position="404"/>
        <end position="687"/>
    </location>
</feature>
<keyword evidence="14" id="KW-0324">Glycolysis</keyword>
<dbReference type="GO" id="GO:0042802">
    <property type="term" value="F:identical protein binding"/>
    <property type="evidence" value="ECO:0007669"/>
    <property type="project" value="TreeGrafter"/>
</dbReference>
<accession>A0A2V1K7Z1</accession>
<evidence type="ECO:0000313" key="18">
    <source>
        <dbReference type="EMBL" id="PWF27576.1"/>
    </source>
</evidence>
<dbReference type="EC" id="2.7.1.11" evidence="5"/>
<dbReference type="InterPro" id="IPR000023">
    <property type="entry name" value="Phosphofructokinase_dom"/>
</dbReference>
<organism evidence="18 19">
    <name type="scientific">Ancrocorticia populi</name>
    <dbReference type="NCBI Taxonomy" id="2175228"/>
    <lineage>
        <taxon>Bacteria</taxon>
        <taxon>Bacillati</taxon>
        <taxon>Actinomycetota</taxon>
        <taxon>Actinomycetes</taxon>
        <taxon>Actinomycetales</taxon>
        <taxon>Actinomycetaceae</taxon>
        <taxon>Ancrocorticia</taxon>
    </lineage>
</organism>
<keyword evidence="9" id="KW-0479">Metal-binding</keyword>
<evidence type="ECO:0000256" key="11">
    <source>
        <dbReference type="ARBA" id="ARBA00022777"/>
    </source>
</evidence>
<evidence type="ECO:0000256" key="14">
    <source>
        <dbReference type="ARBA" id="ARBA00023152"/>
    </source>
</evidence>
<keyword evidence="8" id="KW-0808">Transferase</keyword>
<dbReference type="OrthoDB" id="9802503at2"/>
<comment type="function">
    <text evidence="2">Catalyzes the phosphorylation of D-fructose 6-phosphate to fructose 1,6-bisphosphate by ATP, the first committing step of glycolysis.</text>
</comment>
<sequence length="760" mass="81281">MDNSGLTNGSKHPKIAVLTSGGDAQGMNAVVRAVVRTAIHEGAVPYGVHEGWRGAVEGGDLIREMHWSDVSGILNLGGTTIGTARCAEFRERSGRRQAVKNLVQLGIDRIIAIGGDGTLTGADALRAEWPTLVDELLEAGEIDSETAATHHTAHLAGVVGSIDNDLVGSDMTVGADSALHRILEAIDAISSTAASHQRTFVMEVMGRNCGYLALMSAMAGGCDEVFIPEMPPDDGWQDALCQKVRAGRAAGRRDSIIVVAEGAKDRHGQAIHATDIRDVLADTLGEDVRVTALGHVQRGGTPSAYDRWMSTLLGYSAALDVLRADETHESHILATKHNRVTAIPMMEAVANTRAIASHLADGNYERAVASRGASYSSMINSFATLSSPVHLPQTPSPALGRAPRVAILHAGGLAPGMNTAARAAVRLGEDRGFTMLGVEGGFPGLIEGNIRTLTWADVDDWAGSGGAELGTRRTAPSIDQYYTLSKVLETNEIDAVLILGGFAGYEAAWNIVKERGRYPAFNIPFICVPASIDNNLPGSELSIGADTALNNITEVLDRIKQSASASRRCFVAETMGRRCGYLALMGGISSGAEQVYLSETGITLEQLSEEAKRMVSSFQGGRNLYLVVRNEEASPYYTTDLMTKVFAAEGDGIFDVRPAILGHMQQGGNPSPFDRTLALQLTAAAIDELARQFSTGKVKSSYVGMEEGETRIYPITHMDEQIDMDTRLPYDPWWAQLTEVLYTVADPGYAKHLTDFTLES</sequence>
<evidence type="ECO:0000256" key="15">
    <source>
        <dbReference type="ARBA" id="ARBA00038478"/>
    </source>
</evidence>
<protein>
    <recommendedName>
        <fullName evidence="5">6-phosphofructokinase</fullName>
        <ecNumber evidence="5">2.7.1.11</ecNumber>
    </recommendedName>
</protein>
<dbReference type="InterPro" id="IPR015912">
    <property type="entry name" value="Phosphofructokinase_CS"/>
</dbReference>
<dbReference type="GO" id="GO:0061621">
    <property type="term" value="P:canonical glycolysis"/>
    <property type="evidence" value="ECO:0007669"/>
    <property type="project" value="TreeGrafter"/>
</dbReference>
<keyword evidence="10" id="KW-0547">Nucleotide-binding</keyword>
<dbReference type="Pfam" id="PF00365">
    <property type="entry name" value="PFK"/>
    <property type="match status" value="2"/>
</dbReference>
<dbReference type="Gene3D" id="3.40.50.460">
    <property type="entry name" value="Phosphofructokinase domain"/>
    <property type="match status" value="2"/>
</dbReference>
<dbReference type="GO" id="GO:0016208">
    <property type="term" value="F:AMP binding"/>
    <property type="evidence" value="ECO:0007669"/>
    <property type="project" value="TreeGrafter"/>
</dbReference>
<dbReference type="FunFam" id="3.40.50.460:FF:000008">
    <property type="entry name" value="ATP-dependent 6-phosphofructokinase"/>
    <property type="match status" value="1"/>
</dbReference>
<dbReference type="PANTHER" id="PTHR13697:SF4">
    <property type="entry name" value="ATP-DEPENDENT 6-PHOSPHOFRUCTOKINASE"/>
    <property type="match status" value="1"/>
</dbReference>
<dbReference type="GO" id="GO:0005524">
    <property type="term" value="F:ATP binding"/>
    <property type="evidence" value="ECO:0007669"/>
    <property type="project" value="UniProtKB-KW"/>
</dbReference>
<dbReference type="GO" id="GO:0070095">
    <property type="term" value="F:fructose-6-phosphate binding"/>
    <property type="evidence" value="ECO:0007669"/>
    <property type="project" value="TreeGrafter"/>
</dbReference>
<evidence type="ECO:0000256" key="3">
    <source>
        <dbReference type="ARBA" id="ARBA00004496"/>
    </source>
</evidence>
<dbReference type="InterPro" id="IPR009161">
    <property type="entry name" value="6-Pfructokinase_euk"/>
</dbReference>
<dbReference type="NCBIfam" id="TIGR02478">
    <property type="entry name" value="6PF1K_euk"/>
    <property type="match status" value="1"/>
</dbReference>
<evidence type="ECO:0000259" key="17">
    <source>
        <dbReference type="Pfam" id="PF00365"/>
    </source>
</evidence>
<comment type="similarity">
    <text evidence="15">Belongs to the phosphofructokinase type A (PFKA) family.</text>
</comment>
<dbReference type="Proteomes" id="UP000245283">
    <property type="component" value="Unassembled WGS sequence"/>
</dbReference>
<evidence type="ECO:0000256" key="10">
    <source>
        <dbReference type="ARBA" id="ARBA00022741"/>
    </source>
</evidence>
<dbReference type="Gene3D" id="3.40.50.450">
    <property type="match status" value="2"/>
</dbReference>
<dbReference type="SUPFAM" id="SSF53784">
    <property type="entry name" value="Phosphofructokinase"/>
    <property type="match status" value="2"/>
</dbReference>
<evidence type="ECO:0000256" key="4">
    <source>
        <dbReference type="ARBA" id="ARBA00004679"/>
    </source>
</evidence>
<dbReference type="GO" id="GO:0046872">
    <property type="term" value="F:metal ion binding"/>
    <property type="evidence" value="ECO:0007669"/>
    <property type="project" value="UniProtKB-KW"/>
</dbReference>
<evidence type="ECO:0000256" key="2">
    <source>
        <dbReference type="ARBA" id="ARBA00002659"/>
    </source>
</evidence>
<keyword evidence="6" id="KW-0963">Cytoplasm</keyword>
<keyword evidence="19" id="KW-1185">Reference proteome</keyword>
<dbReference type="InterPro" id="IPR022953">
    <property type="entry name" value="ATP_PFK"/>
</dbReference>
<gene>
    <name evidence="18" type="ORF">DD236_04145</name>
</gene>
<dbReference type="GO" id="GO:0003872">
    <property type="term" value="F:6-phosphofructokinase activity"/>
    <property type="evidence" value="ECO:0007669"/>
    <property type="project" value="UniProtKB-EC"/>
</dbReference>
<evidence type="ECO:0000256" key="5">
    <source>
        <dbReference type="ARBA" id="ARBA00012055"/>
    </source>
</evidence>
<name>A0A2V1K7Z1_9ACTO</name>
<dbReference type="GO" id="GO:0005945">
    <property type="term" value="C:6-phosphofructokinase complex"/>
    <property type="evidence" value="ECO:0007669"/>
    <property type="project" value="TreeGrafter"/>
</dbReference>
<keyword evidence="7" id="KW-0021">Allosteric enzyme</keyword>
<evidence type="ECO:0000256" key="7">
    <source>
        <dbReference type="ARBA" id="ARBA00022533"/>
    </source>
</evidence>
<evidence type="ECO:0000256" key="16">
    <source>
        <dbReference type="ARBA" id="ARBA00048070"/>
    </source>
</evidence>
<dbReference type="InterPro" id="IPR035966">
    <property type="entry name" value="PKF_sf"/>
</dbReference>
<evidence type="ECO:0000256" key="9">
    <source>
        <dbReference type="ARBA" id="ARBA00022723"/>
    </source>
</evidence>
<dbReference type="RefSeq" id="WP_109093071.1">
    <property type="nucleotide sequence ID" value="NZ_CAMELQ010000016.1"/>
</dbReference>
<dbReference type="PRINTS" id="PR00476">
    <property type="entry name" value="PHFRCTKINASE"/>
</dbReference>
<dbReference type="FunFam" id="3.40.50.460:FF:000007">
    <property type="entry name" value="ATP-dependent 6-phosphofructokinase"/>
    <property type="match status" value="1"/>
</dbReference>
<evidence type="ECO:0000313" key="19">
    <source>
        <dbReference type="Proteomes" id="UP000245283"/>
    </source>
</evidence>
<dbReference type="UniPathway" id="UPA00109">
    <property type="reaction ID" value="UER00182"/>
</dbReference>
<dbReference type="GO" id="GO:0030388">
    <property type="term" value="P:fructose 1,6-bisphosphate metabolic process"/>
    <property type="evidence" value="ECO:0007669"/>
    <property type="project" value="TreeGrafter"/>
</dbReference>
<comment type="caution">
    <text evidence="18">The sequence shown here is derived from an EMBL/GenBank/DDBJ whole genome shotgun (WGS) entry which is preliminary data.</text>
</comment>
<keyword evidence="13" id="KW-0460">Magnesium</keyword>
<feature type="domain" description="Phosphofructokinase" evidence="17">
    <location>
        <begin position="14"/>
        <end position="318"/>
    </location>
</feature>
<evidence type="ECO:0000256" key="1">
    <source>
        <dbReference type="ARBA" id="ARBA00001946"/>
    </source>
</evidence>
<dbReference type="EMBL" id="QETB01000001">
    <property type="protein sequence ID" value="PWF27576.1"/>
    <property type="molecule type" value="Genomic_DNA"/>
</dbReference>
<evidence type="ECO:0000256" key="8">
    <source>
        <dbReference type="ARBA" id="ARBA00022679"/>
    </source>
</evidence>
<dbReference type="GO" id="GO:0006002">
    <property type="term" value="P:fructose 6-phosphate metabolic process"/>
    <property type="evidence" value="ECO:0007669"/>
    <property type="project" value="InterPro"/>
</dbReference>
<reference evidence="19" key="1">
    <citation type="submission" date="2018-05" db="EMBL/GenBank/DDBJ databases">
        <authorList>
            <person name="Li Y."/>
        </authorList>
    </citation>
    <scope>NUCLEOTIDE SEQUENCE [LARGE SCALE GENOMIC DNA]</scope>
    <source>
        <strain evidence="19">sk1b4</strain>
    </source>
</reference>
<comment type="subcellular location">
    <subcellularLocation>
        <location evidence="3">Cytoplasm</location>
    </subcellularLocation>
</comment>
<keyword evidence="11 18" id="KW-0418">Kinase</keyword>
<comment type="cofactor">
    <cofactor evidence="1">
        <name>Mg(2+)</name>
        <dbReference type="ChEBI" id="CHEBI:18420"/>
    </cofactor>
</comment>